<evidence type="ECO:0000313" key="4">
    <source>
        <dbReference type="EMBL" id="MBB5399497.1"/>
    </source>
</evidence>
<dbReference type="Pfam" id="PF19305">
    <property type="entry name" value="MmgE_PrpD_C"/>
    <property type="match status" value="1"/>
</dbReference>
<feature type="domain" description="MmgE/PrpD N-terminal" evidence="2">
    <location>
        <begin position="6"/>
        <end position="253"/>
    </location>
</feature>
<reference evidence="4 5" key="1">
    <citation type="submission" date="2020-08" db="EMBL/GenBank/DDBJ databases">
        <title>Genomic Encyclopedia of Type Strains, Phase IV (KMG-V): Genome sequencing to study the core and pangenomes of soil and plant-associated prokaryotes.</title>
        <authorList>
            <person name="Whitman W."/>
        </authorList>
    </citation>
    <scope>NUCLEOTIDE SEQUENCE [LARGE SCALE GENOMIC DNA]</scope>
    <source>
        <strain evidence="4 5">JPY162</strain>
    </source>
</reference>
<evidence type="ECO:0000313" key="5">
    <source>
        <dbReference type="Proteomes" id="UP000592820"/>
    </source>
</evidence>
<dbReference type="Proteomes" id="UP000592820">
    <property type="component" value="Unassembled WGS sequence"/>
</dbReference>
<dbReference type="EMBL" id="JACHDE010000002">
    <property type="protein sequence ID" value="MBB5399497.1"/>
    <property type="molecule type" value="Genomic_DNA"/>
</dbReference>
<name>A0A7W8P452_9BURK</name>
<dbReference type="RefSeq" id="WP_184225729.1">
    <property type="nucleotide sequence ID" value="NZ_JACHDE010000002.1"/>
</dbReference>
<gene>
    <name evidence="4" type="ORF">HDG41_001536</name>
</gene>
<dbReference type="PANTHER" id="PTHR16943:SF8">
    <property type="entry name" value="2-METHYLCITRATE DEHYDRATASE"/>
    <property type="match status" value="1"/>
</dbReference>
<dbReference type="InterPro" id="IPR045337">
    <property type="entry name" value="MmgE_PrpD_C"/>
</dbReference>
<dbReference type="PANTHER" id="PTHR16943">
    <property type="entry name" value="2-METHYLCITRATE DEHYDRATASE-RELATED"/>
    <property type="match status" value="1"/>
</dbReference>
<organism evidence="4 5">
    <name type="scientific">Paraburkholderia youngii</name>
    <dbReference type="NCBI Taxonomy" id="2782701"/>
    <lineage>
        <taxon>Bacteria</taxon>
        <taxon>Pseudomonadati</taxon>
        <taxon>Pseudomonadota</taxon>
        <taxon>Betaproteobacteria</taxon>
        <taxon>Burkholderiales</taxon>
        <taxon>Burkholderiaceae</taxon>
        <taxon>Paraburkholderia</taxon>
    </lineage>
</organism>
<evidence type="ECO:0000259" key="2">
    <source>
        <dbReference type="Pfam" id="PF03972"/>
    </source>
</evidence>
<comment type="caution">
    <text evidence="4">The sequence shown here is derived from an EMBL/GenBank/DDBJ whole genome shotgun (WGS) entry which is preliminary data.</text>
</comment>
<accession>A0A7W8P452</accession>
<evidence type="ECO:0000256" key="1">
    <source>
        <dbReference type="ARBA" id="ARBA00006174"/>
    </source>
</evidence>
<protein>
    <submittedName>
        <fullName evidence="4">2-methylcitrate dehydratase PrpD</fullName>
    </submittedName>
</protein>
<dbReference type="InterPro" id="IPR036148">
    <property type="entry name" value="MmgE/PrpD_sf"/>
</dbReference>
<dbReference type="InterPro" id="IPR045336">
    <property type="entry name" value="MmgE_PrpD_N"/>
</dbReference>
<dbReference type="Gene3D" id="1.10.4100.10">
    <property type="entry name" value="2-methylcitrate dehydratase PrpD"/>
    <property type="match status" value="1"/>
</dbReference>
<sequence>MTSLTQTLADFTVQTRFDDLPGPVVHETKRLLLDTIGCALGAVDTPSGKIALDYVDMLGGAPHASIVGSARRSSATAAAYANARLANVLDADDTFPTSTHFGNATVFSALALAELDSRSGRDLLGAIAVGFDVGARIGSWMGAPMQIENGKVIGWNELGGPAATITWAAIGASVHIARLDGGQANHAFGIGGSNSPQPTLRKWAESVEQPMYKYADAGWCAEIGVSSALLARLGSTGFTDILDGENAFWKFYGSPGHDDRALLAGLGDDWQILNTTYKPWPCCRWIHHPLTAFAQLLEQHGLRPDEITRVVVRANPFALTPIFRERQPKDLLSAEFSHAHALAALAHAIPPGPRWYESTTMNDSRIAAFRERVTVTAEPSSSNIAEWMTGGQWRGVPGGVDIHARGTVFGATADNATGDPWTDTTRFSDAQVRSKFGVMAGLDAAGGGPEELQRAVREVTDVVMALDELPVERLTASLSALFLSMRTQVTEA</sequence>
<dbReference type="InterPro" id="IPR042183">
    <property type="entry name" value="MmgE/PrpD_sf_1"/>
</dbReference>
<comment type="similarity">
    <text evidence="1">Belongs to the PrpD family.</text>
</comment>
<dbReference type="Gene3D" id="3.30.1330.120">
    <property type="entry name" value="2-methylcitrate dehydratase PrpD"/>
    <property type="match status" value="1"/>
</dbReference>
<dbReference type="SUPFAM" id="SSF103378">
    <property type="entry name" value="2-methylcitrate dehydratase PrpD"/>
    <property type="match status" value="1"/>
</dbReference>
<dbReference type="AlphaFoldDB" id="A0A7W8P452"/>
<dbReference type="InterPro" id="IPR042188">
    <property type="entry name" value="MmgE/PrpD_sf_2"/>
</dbReference>
<evidence type="ECO:0000259" key="3">
    <source>
        <dbReference type="Pfam" id="PF19305"/>
    </source>
</evidence>
<proteinExistence type="inferred from homology"/>
<dbReference type="Pfam" id="PF03972">
    <property type="entry name" value="MmgE_PrpD_N"/>
    <property type="match status" value="1"/>
</dbReference>
<dbReference type="GO" id="GO:0016829">
    <property type="term" value="F:lyase activity"/>
    <property type="evidence" value="ECO:0007669"/>
    <property type="project" value="InterPro"/>
</dbReference>
<feature type="domain" description="MmgE/PrpD C-terminal" evidence="3">
    <location>
        <begin position="280"/>
        <end position="440"/>
    </location>
</feature>
<dbReference type="InterPro" id="IPR005656">
    <property type="entry name" value="MmgE_PrpD"/>
</dbReference>